<accession>A0A519BMQ0</accession>
<organism evidence="2 3">
    <name type="scientific">Candidatus Acididesulfobacter diazotrophicus</name>
    <dbReference type="NCBI Taxonomy" id="2597226"/>
    <lineage>
        <taxon>Bacteria</taxon>
        <taxon>Deltaproteobacteria</taxon>
        <taxon>Candidatus Acidulodesulfobacterales</taxon>
        <taxon>Candidatus Acididesulfobacter</taxon>
    </lineage>
</organism>
<sequence>MKICVFDIWADYAHFRKYYTTTSPLSFSFPPPSTIAGILGAIIGLDKNTNEYLKVFNLDESKISLRILNPIKKVRVGINLLETKGSNMKHPMSDKMQPHTQIRTELLRDPKYRIYISNSNETIFTNLINNLKNHETVYTVSLGLSELLADFQYIEVYEYEEISYDNSHSLTEICSPIVEDNIVNNEFEIEDDKQYFKETKMPINMNCKRIVSKYTDVMFELTGKTIKTKLNKYYKLENGENITPF</sequence>
<dbReference type="InterPro" id="IPR013422">
    <property type="entry name" value="CRISPR-assoc_prot_Cas5_N"/>
</dbReference>
<evidence type="ECO:0000256" key="1">
    <source>
        <dbReference type="ARBA" id="ARBA00023118"/>
    </source>
</evidence>
<gene>
    <name evidence="2" type="primary">cas5b</name>
    <name evidence="2" type="ORF">EVG15_05805</name>
</gene>
<name>A0A519BMQ0_9DELT</name>
<dbReference type="Pfam" id="PF09704">
    <property type="entry name" value="Cas_Cas5d"/>
    <property type="match status" value="1"/>
</dbReference>
<evidence type="ECO:0000313" key="2">
    <source>
        <dbReference type="EMBL" id="RZD18543.1"/>
    </source>
</evidence>
<dbReference type="Gene3D" id="3.30.70.2660">
    <property type="match status" value="1"/>
</dbReference>
<reference evidence="2 3" key="1">
    <citation type="journal article" date="2019" name="ISME J.">
        <title>Insights into ecological role of a new deltaproteobacterial order Candidatus Acidulodesulfobacterales by metagenomics and metatranscriptomics.</title>
        <authorList>
            <person name="Tan S."/>
            <person name="Liu J."/>
            <person name="Fang Y."/>
            <person name="Hedlund B.P."/>
            <person name="Lian Z.H."/>
            <person name="Huang L.Y."/>
            <person name="Li J.T."/>
            <person name="Huang L.N."/>
            <person name="Li W.J."/>
            <person name="Jiang H.C."/>
            <person name="Dong H.L."/>
            <person name="Shu W.S."/>
        </authorList>
    </citation>
    <scope>NUCLEOTIDE SEQUENCE [LARGE SCALE GENOMIC DNA]</scope>
    <source>
        <strain evidence="2">AP1</strain>
    </source>
</reference>
<dbReference type="NCBIfam" id="TIGR02592">
    <property type="entry name" value="cas_Cas5h"/>
    <property type="match status" value="1"/>
</dbReference>
<dbReference type="GO" id="GO:0043571">
    <property type="term" value="P:maintenance of CRISPR repeat elements"/>
    <property type="evidence" value="ECO:0007669"/>
    <property type="project" value="InterPro"/>
</dbReference>
<evidence type="ECO:0000313" key="3">
    <source>
        <dbReference type="Proteomes" id="UP000319296"/>
    </source>
</evidence>
<dbReference type="GO" id="GO:0051607">
    <property type="term" value="P:defense response to virus"/>
    <property type="evidence" value="ECO:0007669"/>
    <property type="project" value="UniProtKB-KW"/>
</dbReference>
<comment type="caution">
    <text evidence="2">The sequence shown here is derived from an EMBL/GenBank/DDBJ whole genome shotgun (WGS) entry which is preliminary data.</text>
</comment>
<dbReference type="NCBIfam" id="TIGR02593">
    <property type="entry name" value="CRISPR_cas5"/>
    <property type="match status" value="1"/>
</dbReference>
<dbReference type="Proteomes" id="UP000319296">
    <property type="component" value="Unassembled WGS sequence"/>
</dbReference>
<protein>
    <submittedName>
        <fullName evidence="2">Type I-B CRISPR-associated protein Cas5</fullName>
    </submittedName>
</protein>
<dbReference type="InterPro" id="IPR021124">
    <property type="entry name" value="CRISPR-assoc_prot_Cas5"/>
</dbReference>
<proteinExistence type="predicted"/>
<keyword evidence="1" id="KW-0051">Antiviral defense</keyword>
<dbReference type="InterPro" id="IPR013421">
    <property type="entry name" value="CRISPR-assoc_prot_Cas5_HALMA"/>
</dbReference>
<dbReference type="EMBL" id="SGBB01000008">
    <property type="protein sequence ID" value="RZD18543.1"/>
    <property type="molecule type" value="Genomic_DNA"/>
</dbReference>
<dbReference type="AlphaFoldDB" id="A0A519BMQ0"/>